<evidence type="ECO:0000313" key="4">
    <source>
        <dbReference type="EMBL" id="CAG8951134.1"/>
    </source>
</evidence>
<dbReference type="InterPro" id="IPR001138">
    <property type="entry name" value="Zn2Cys6_DnaBD"/>
</dbReference>
<sequence>MFHNWSRYSNRPTPRYLYRVDHPGPTSLSNIQGDELRAAGYAKSLVEWEVHFHLSEPSTFLRTVEKHLKCDDTPSIFISCFEDLFEALNWLLTAHQVWPGEVNLLRIDLQHPFFSQPVYGGGGGPHAYRVQDILDLPQRHRIFGWSELLQQNAAFRNQRELQPLLPFPENSEWLIHWNVDQGAIELIPGEVLIDMRTQREGVMGLEDRVYFDDPNTPMVRVEPESTMAEPTDPSTTTTIPTSATMAHNLRCDECLRRGTIGCNKLVPCGPCIAQNLLCVYAEDGDQSEMAGSVVMDRFSPDLLTSSTFPNSPLVPGQQSGPDQSRQPNESFQHAFEDGQPTFTSDSPGIPAQATTPAQPQPIPAPQANPANLSNIQVAAGPPNASNLNFLIQCGHRIQSLERISQLDGLSRLPRAGIIQPERAVLNNQTMVEYHVRLGNLEAGFAQRGLLNSEGALRGMHGFHAHMLGRFDSRLKDLEAALFRRQAQIFGVE</sequence>
<dbReference type="GO" id="GO:0008270">
    <property type="term" value="F:zinc ion binding"/>
    <property type="evidence" value="ECO:0007669"/>
    <property type="project" value="InterPro"/>
</dbReference>
<name>A0A9N9KNR0_9HELO</name>
<dbReference type="OrthoDB" id="10361288at2759"/>
<evidence type="ECO:0000313" key="5">
    <source>
        <dbReference type="Proteomes" id="UP000696280"/>
    </source>
</evidence>
<dbReference type="CDD" id="cd00067">
    <property type="entry name" value="GAL4"/>
    <property type="match status" value="1"/>
</dbReference>
<dbReference type="EMBL" id="CAJVRL010000039">
    <property type="protein sequence ID" value="CAG8951134.1"/>
    <property type="molecule type" value="Genomic_DNA"/>
</dbReference>
<feature type="compositionally biased region" description="Polar residues" evidence="2">
    <location>
        <begin position="304"/>
        <end position="331"/>
    </location>
</feature>
<proteinExistence type="predicted"/>
<dbReference type="GO" id="GO:0000981">
    <property type="term" value="F:DNA-binding transcription factor activity, RNA polymerase II-specific"/>
    <property type="evidence" value="ECO:0007669"/>
    <property type="project" value="InterPro"/>
</dbReference>
<evidence type="ECO:0000256" key="1">
    <source>
        <dbReference type="ARBA" id="ARBA00023242"/>
    </source>
</evidence>
<evidence type="ECO:0000256" key="2">
    <source>
        <dbReference type="SAM" id="MobiDB-lite"/>
    </source>
</evidence>
<keyword evidence="1" id="KW-0539">Nucleus</keyword>
<feature type="domain" description="DUF7587" evidence="3">
    <location>
        <begin position="13"/>
        <end position="123"/>
    </location>
</feature>
<dbReference type="Pfam" id="PF24494">
    <property type="entry name" value="DUF7587"/>
    <property type="match status" value="1"/>
</dbReference>
<protein>
    <recommendedName>
        <fullName evidence="3">DUF7587 domain-containing protein</fullName>
    </recommendedName>
</protein>
<keyword evidence="5" id="KW-1185">Reference proteome</keyword>
<organism evidence="4 5">
    <name type="scientific">Hymenoscyphus fraxineus</name>
    <dbReference type="NCBI Taxonomy" id="746836"/>
    <lineage>
        <taxon>Eukaryota</taxon>
        <taxon>Fungi</taxon>
        <taxon>Dikarya</taxon>
        <taxon>Ascomycota</taxon>
        <taxon>Pezizomycotina</taxon>
        <taxon>Leotiomycetes</taxon>
        <taxon>Helotiales</taxon>
        <taxon>Helotiaceae</taxon>
        <taxon>Hymenoscyphus</taxon>
    </lineage>
</organism>
<dbReference type="AlphaFoldDB" id="A0A9N9KNR0"/>
<dbReference type="InterPro" id="IPR056009">
    <property type="entry name" value="DUF7587"/>
</dbReference>
<accession>A0A9N9KNR0</accession>
<reference evidence="4" key="1">
    <citation type="submission" date="2021-07" db="EMBL/GenBank/DDBJ databases">
        <authorList>
            <person name="Durling M."/>
        </authorList>
    </citation>
    <scope>NUCLEOTIDE SEQUENCE</scope>
</reference>
<feature type="region of interest" description="Disordered" evidence="2">
    <location>
        <begin position="304"/>
        <end position="369"/>
    </location>
</feature>
<comment type="caution">
    <text evidence="4">The sequence shown here is derived from an EMBL/GenBank/DDBJ whole genome shotgun (WGS) entry which is preliminary data.</text>
</comment>
<gene>
    <name evidence="4" type="ORF">HYFRA_00006532</name>
</gene>
<dbReference type="Proteomes" id="UP000696280">
    <property type="component" value="Unassembled WGS sequence"/>
</dbReference>
<evidence type="ECO:0000259" key="3">
    <source>
        <dbReference type="Pfam" id="PF24494"/>
    </source>
</evidence>